<keyword evidence="9" id="KW-1185">Reference proteome</keyword>
<dbReference type="PROSITE" id="PS50863">
    <property type="entry name" value="B3"/>
    <property type="match status" value="3"/>
</dbReference>
<evidence type="ECO:0000256" key="5">
    <source>
        <dbReference type="ARBA" id="ARBA00023242"/>
    </source>
</evidence>
<evidence type="ECO:0000256" key="3">
    <source>
        <dbReference type="ARBA" id="ARBA00023125"/>
    </source>
</evidence>
<dbReference type="GO" id="GO:0003677">
    <property type="term" value="F:DNA binding"/>
    <property type="evidence" value="ECO:0007669"/>
    <property type="project" value="UniProtKB-KW"/>
</dbReference>
<name>A0A2G2Y205_CAPAN</name>
<evidence type="ECO:0000256" key="2">
    <source>
        <dbReference type="ARBA" id="ARBA00023015"/>
    </source>
</evidence>
<dbReference type="Pfam" id="PF02362">
    <property type="entry name" value="B3"/>
    <property type="match status" value="3"/>
</dbReference>
<feature type="domain" description="TF-B3" evidence="7">
    <location>
        <begin position="271"/>
        <end position="365"/>
    </location>
</feature>
<dbReference type="InterPro" id="IPR003340">
    <property type="entry name" value="B3_DNA-bd"/>
</dbReference>
<dbReference type="PANTHER" id="PTHR31674:SF83">
    <property type="entry name" value="B3 DOMAIN-CONTAINING PROTEIN REM10-LIKE"/>
    <property type="match status" value="1"/>
</dbReference>
<sequence length="379" mass="44664">MKIPPKKPHFFKPIQPGFKNGLKIPIGFLKYLKGHYQHGHVILKRDGKKWMVKLNEHRFEEGWEKFSEEHDVQLRYMLVFRHEGNMEFEVSIFDSTHCDREYVEYIQVEEKEEDREEVDEEEEEEEGETSKKFEFDDKPNPCIMSSSRPFPNTEEVSTRFVFTVKPYCLTCGFLRLPKKFVLANGYAKTCPLVIRDERKRSWNLRLASYGSGIHVLGGWNKFHLANGLKVGDRKMFEVVTNGEKPIWKFHDKPSPSIKSSNASFRPFVHSHFECDIRPYCLSYDILYIPKKFAHANDLINKKRDLIVRDERQRLWDLRLCYFGTGVCMKGGWHEFRYANCLKEGDRVMFEVVANGEKPIWQFHGKKGYDKNASIVQGND</sequence>
<dbReference type="CDD" id="cd10017">
    <property type="entry name" value="B3_DNA"/>
    <property type="match status" value="3"/>
</dbReference>
<evidence type="ECO:0000313" key="9">
    <source>
        <dbReference type="Proteomes" id="UP000222542"/>
    </source>
</evidence>
<reference evidence="8 9" key="1">
    <citation type="journal article" date="2014" name="Nat. Genet.">
        <title>Genome sequence of the hot pepper provides insights into the evolution of pungency in Capsicum species.</title>
        <authorList>
            <person name="Kim S."/>
            <person name="Park M."/>
            <person name="Yeom S.I."/>
            <person name="Kim Y.M."/>
            <person name="Lee J.M."/>
            <person name="Lee H.A."/>
            <person name="Seo E."/>
            <person name="Choi J."/>
            <person name="Cheong K."/>
            <person name="Kim K.T."/>
            <person name="Jung K."/>
            <person name="Lee G.W."/>
            <person name="Oh S.K."/>
            <person name="Bae C."/>
            <person name="Kim S.B."/>
            <person name="Lee H.Y."/>
            <person name="Kim S.Y."/>
            <person name="Kim M.S."/>
            <person name="Kang B.C."/>
            <person name="Jo Y.D."/>
            <person name="Yang H.B."/>
            <person name="Jeong H.J."/>
            <person name="Kang W.H."/>
            <person name="Kwon J.K."/>
            <person name="Shin C."/>
            <person name="Lim J.Y."/>
            <person name="Park J.H."/>
            <person name="Huh J.H."/>
            <person name="Kim J.S."/>
            <person name="Kim B.D."/>
            <person name="Cohen O."/>
            <person name="Paran I."/>
            <person name="Suh M.C."/>
            <person name="Lee S.B."/>
            <person name="Kim Y.K."/>
            <person name="Shin Y."/>
            <person name="Noh S.J."/>
            <person name="Park J."/>
            <person name="Seo Y.S."/>
            <person name="Kwon S.Y."/>
            <person name="Kim H.A."/>
            <person name="Park J.M."/>
            <person name="Kim H.J."/>
            <person name="Choi S.B."/>
            <person name="Bosland P.W."/>
            <person name="Reeves G."/>
            <person name="Jo S.H."/>
            <person name="Lee B.W."/>
            <person name="Cho H.T."/>
            <person name="Choi H.S."/>
            <person name="Lee M.S."/>
            <person name="Yu Y."/>
            <person name="Do Choi Y."/>
            <person name="Park B.S."/>
            <person name="van Deynze A."/>
            <person name="Ashrafi H."/>
            <person name="Hill T."/>
            <person name="Kim W.T."/>
            <person name="Pai H.S."/>
            <person name="Ahn H.K."/>
            <person name="Yeam I."/>
            <person name="Giovannoni J.J."/>
            <person name="Rose J.K."/>
            <person name="Sorensen I."/>
            <person name="Lee S.J."/>
            <person name="Kim R.W."/>
            <person name="Choi I.Y."/>
            <person name="Choi B.S."/>
            <person name="Lim J.S."/>
            <person name="Lee Y.H."/>
            <person name="Choi D."/>
        </authorList>
    </citation>
    <scope>NUCLEOTIDE SEQUENCE [LARGE SCALE GENOMIC DNA]</scope>
    <source>
        <strain evidence="9">cv. CM334</strain>
    </source>
</reference>
<dbReference type="EMBL" id="AYRZ02000024">
    <property type="protein sequence ID" value="PHT63768.1"/>
    <property type="molecule type" value="Genomic_DNA"/>
</dbReference>
<evidence type="ECO:0000259" key="7">
    <source>
        <dbReference type="PROSITE" id="PS50863"/>
    </source>
</evidence>
<keyword evidence="3" id="KW-0238">DNA-binding</keyword>
<comment type="subcellular location">
    <subcellularLocation>
        <location evidence="1">Nucleus</location>
    </subcellularLocation>
</comment>
<dbReference type="Gramene" id="PHT63768">
    <property type="protein sequence ID" value="PHT63768"/>
    <property type="gene ID" value="T459_32378"/>
</dbReference>
<reference evidence="8 9" key="2">
    <citation type="journal article" date="2017" name="Genome Biol.">
        <title>New reference genome sequences of hot pepper reveal the massive evolution of plant disease-resistance genes by retroduplication.</title>
        <authorList>
            <person name="Kim S."/>
            <person name="Park J."/>
            <person name="Yeom S.I."/>
            <person name="Kim Y.M."/>
            <person name="Seo E."/>
            <person name="Kim K.T."/>
            <person name="Kim M.S."/>
            <person name="Lee J.M."/>
            <person name="Cheong K."/>
            <person name="Shin H.S."/>
            <person name="Kim S.B."/>
            <person name="Han K."/>
            <person name="Lee J."/>
            <person name="Park M."/>
            <person name="Lee H.A."/>
            <person name="Lee H.Y."/>
            <person name="Lee Y."/>
            <person name="Oh S."/>
            <person name="Lee J.H."/>
            <person name="Choi E."/>
            <person name="Choi E."/>
            <person name="Lee S.E."/>
            <person name="Jeon J."/>
            <person name="Kim H."/>
            <person name="Choi G."/>
            <person name="Song H."/>
            <person name="Lee J."/>
            <person name="Lee S.C."/>
            <person name="Kwon J.K."/>
            <person name="Lee H.Y."/>
            <person name="Koo N."/>
            <person name="Hong Y."/>
            <person name="Kim R.W."/>
            <person name="Kang W.H."/>
            <person name="Huh J.H."/>
            <person name="Kang B.C."/>
            <person name="Yang T.J."/>
            <person name="Lee Y.H."/>
            <person name="Bennetzen J.L."/>
            <person name="Choi D."/>
        </authorList>
    </citation>
    <scope>NUCLEOTIDE SEQUENCE [LARGE SCALE GENOMIC DNA]</scope>
    <source>
        <strain evidence="9">cv. CM334</strain>
    </source>
</reference>
<evidence type="ECO:0000256" key="4">
    <source>
        <dbReference type="ARBA" id="ARBA00023163"/>
    </source>
</evidence>
<feature type="compositionally biased region" description="Basic and acidic residues" evidence="6">
    <location>
        <begin position="128"/>
        <end position="139"/>
    </location>
</feature>
<feature type="compositionally biased region" description="Acidic residues" evidence="6">
    <location>
        <begin position="110"/>
        <end position="127"/>
    </location>
</feature>
<accession>A0A2G2Y205</accession>
<feature type="domain" description="TF-B3" evidence="7">
    <location>
        <begin position="7"/>
        <end position="96"/>
    </location>
</feature>
<evidence type="ECO:0000256" key="6">
    <source>
        <dbReference type="SAM" id="MobiDB-lite"/>
    </source>
</evidence>
<evidence type="ECO:0000256" key="1">
    <source>
        <dbReference type="ARBA" id="ARBA00004123"/>
    </source>
</evidence>
<dbReference type="PANTHER" id="PTHR31674">
    <property type="entry name" value="B3 DOMAIN-CONTAINING PROTEIN REM-LIKE 3-RELATED"/>
    <property type="match status" value="1"/>
</dbReference>
<keyword evidence="2" id="KW-0805">Transcription regulation</keyword>
<feature type="region of interest" description="Disordered" evidence="6">
    <location>
        <begin position="110"/>
        <end position="139"/>
    </location>
</feature>
<dbReference type="SMART" id="SM01019">
    <property type="entry name" value="B3"/>
    <property type="match status" value="3"/>
</dbReference>
<comment type="caution">
    <text evidence="8">The sequence shown here is derived from an EMBL/GenBank/DDBJ whole genome shotgun (WGS) entry which is preliminary data.</text>
</comment>
<dbReference type="InterPro" id="IPR039218">
    <property type="entry name" value="REM_fam"/>
</dbReference>
<keyword evidence="4" id="KW-0804">Transcription</keyword>
<dbReference type="SUPFAM" id="SSF101936">
    <property type="entry name" value="DNA-binding pseudobarrel domain"/>
    <property type="match status" value="3"/>
</dbReference>
<dbReference type="InterPro" id="IPR015300">
    <property type="entry name" value="DNA-bd_pseudobarrel_sf"/>
</dbReference>
<dbReference type="AlphaFoldDB" id="A0A2G2Y205"/>
<keyword evidence="5" id="KW-0539">Nucleus</keyword>
<proteinExistence type="predicted"/>
<organism evidence="8 9">
    <name type="scientific">Capsicum annuum</name>
    <name type="common">Capsicum pepper</name>
    <dbReference type="NCBI Taxonomy" id="4072"/>
    <lineage>
        <taxon>Eukaryota</taxon>
        <taxon>Viridiplantae</taxon>
        <taxon>Streptophyta</taxon>
        <taxon>Embryophyta</taxon>
        <taxon>Tracheophyta</taxon>
        <taxon>Spermatophyta</taxon>
        <taxon>Magnoliopsida</taxon>
        <taxon>eudicotyledons</taxon>
        <taxon>Gunneridae</taxon>
        <taxon>Pentapetalae</taxon>
        <taxon>asterids</taxon>
        <taxon>lamiids</taxon>
        <taxon>Solanales</taxon>
        <taxon>Solanaceae</taxon>
        <taxon>Solanoideae</taxon>
        <taxon>Capsiceae</taxon>
        <taxon>Capsicum</taxon>
    </lineage>
</organism>
<dbReference type="GO" id="GO:0005634">
    <property type="term" value="C:nucleus"/>
    <property type="evidence" value="ECO:0007669"/>
    <property type="project" value="UniProtKB-SubCell"/>
</dbReference>
<dbReference type="Gene3D" id="2.40.330.10">
    <property type="entry name" value="DNA-binding pseudobarrel domain"/>
    <property type="match status" value="3"/>
</dbReference>
<protein>
    <recommendedName>
        <fullName evidence="7">TF-B3 domain-containing protein</fullName>
    </recommendedName>
</protein>
<dbReference type="OMA" id="TSSMWKA"/>
<feature type="domain" description="TF-B3" evidence="7">
    <location>
        <begin position="159"/>
        <end position="252"/>
    </location>
</feature>
<evidence type="ECO:0000313" key="8">
    <source>
        <dbReference type="EMBL" id="PHT63768.1"/>
    </source>
</evidence>
<gene>
    <name evidence="8" type="ORF">T459_32378</name>
</gene>
<dbReference type="STRING" id="4072.A0A2G2Y205"/>
<dbReference type="Proteomes" id="UP000222542">
    <property type="component" value="Unassembled WGS sequence"/>
</dbReference>